<dbReference type="InterPro" id="IPR007372">
    <property type="entry name" value="Lipid/polyisoprenoid-bd_YceI"/>
</dbReference>
<reference evidence="3 4" key="1">
    <citation type="journal article" date="2015" name="Int. J. Syst. Evol. Microbiol.">
        <title>Flavisolibacter ginsenosidimutans sp. nov., with ginsenoside-converting activity isolated from soil used for cultivating ginseng.</title>
        <authorList>
            <person name="Zhao Y."/>
            <person name="Liu Q."/>
            <person name="Kang M.S."/>
            <person name="Jin F."/>
            <person name="Yu H."/>
            <person name="Im W.T."/>
        </authorList>
    </citation>
    <scope>NUCLEOTIDE SEQUENCE [LARGE SCALE GENOMIC DNA]</scope>
    <source>
        <strain evidence="3 4">Gsoil 636</strain>
    </source>
</reference>
<dbReference type="EMBL" id="CP042433">
    <property type="protein sequence ID" value="QEC55536.1"/>
    <property type="molecule type" value="Genomic_DNA"/>
</dbReference>
<keyword evidence="1" id="KW-1133">Transmembrane helix</keyword>
<dbReference type="RefSeq" id="WP_146784426.1">
    <property type="nucleotide sequence ID" value="NZ_BAABIO010000002.1"/>
</dbReference>
<name>A0A5B8UGT3_9BACT</name>
<proteinExistence type="predicted"/>
<evidence type="ECO:0000259" key="2">
    <source>
        <dbReference type="Pfam" id="PF04264"/>
    </source>
</evidence>
<keyword evidence="1" id="KW-0812">Transmembrane</keyword>
<dbReference type="Gene3D" id="2.40.128.110">
    <property type="entry name" value="Lipid/polyisoprenoid-binding, YceI-like"/>
    <property type="match status" value="1"/>
</dbReference>
<accession>A0A5B8UGT3</accession>
<feature type="transmembrane region" description="Helical" evidence="1">
    <location>
        <begin position="7"/>
        <end position="24"/>
    </location>
</feature>
<dbReference type="AlphaFoldDB" id="A0A5B8UGT3"/>
<keyword evidence="1" id="KW-0472">Membrane</keyword>
<sequence length="262" mass="28606">MRQFFKAPYIIIVMYVLSMAVIVACRHDDQLIESSAVSVKRGTAVLLPGNMTTGNTNEWKLDKVHSNVMWQTRYMGAAGLLTGRFNQFGMAKVTDAKAINYVTTGQPLVDADWAFYESDPSKTFFNGYVQINTSNTGEPGRDNGCNITTLGTVAVVTGTQNLTPTNLAKIETTKVEFDPSSAGYLVTLNLTFKGGLTAPKTISIPGKLAYVPRQTVQIGTAAGYDVFGLQLQFQFSCRDFGITSTSVADKIEIECNMNFNNK</sequence>
<dbReference type="OrthoDB" id="652838at2"/>
<keyword evidence="4" id="KW-1185">Reference proteome</keyword>
<feature type="domain" description="Lipid/polyisoprenoid-binding YceI-like" evidence="2">
    <location>
        <begin position="59"/>
        <end position="259"/>
    </location>
</feature>
<evidence type="ECO:0000256" key="1">
    <source>
        <dbReference type="SAM" id="Phobius"/>
    </source>
</evidence>
<evidence type="ECO:0000313" key="4">
    <source>
        <dbReference type="Proteomes" id="UP000321204"/>
    </source>
</evidence>
<dbReference type="Pfam" id="PF04264">
    <property type="entry name" value="YceI"/>
    <property type="match status" value="1"/>
</dbReference>
<dbReference type="InterPro" id="IPR036761">
    <property type="entry name" value="TTHA0802/YceI-like_sf"/>
</dbReference>
<dbReference type="PROSITE" id="PS51257">
    <property type="entry name" value="PROKAR_LIPOPROTEIN"/>
    <property type="match status" value="1"/>
</dbReference>
<evidence type="ECO:0000313" key="3">
    <source>
        <dbReference type="EMBL" id="QEC55536.1"/>
    </source>
</evidence>
<dbReference type="KEGG" id="fgg:FSB75_06345"/>
<protein>
    <submittedName>
        <fullName evidence="3">YceI family protein</fullName>
    </submittedName>
</protein>
<gene>
    <name evidence="3" type="ORF">FSB75_06345</name>
</gene>
<dbReference type="Proteomes" id="UP000321204">
    <property type="component" value="Chromosome"/>
</dbReference>
<organism evidence="3 4">
    <name type="scientific">Flavisolibacter ginsenosidimutans</name>
    <dbReference type="NCBI Taxonomy" id="661481"/>
    <lineage>
        <taxon>Bacteria</taxon>
        <taxon>Pseudomonadati</taxon>
        <taxon>Bacteroidota</taxon>
        <taxon>Chitinophagia</taxon>
        <taxon>Chitinophagales</taxon>
        <taxon>Chitinophagaceae</taxon>
        <taxon>Flavisolibacter</taxon>
    </lineage>
</organism>